<gene>
    <name evidence="7" type="ORF">R9X50_00661900</name>
</gene>
<feature type="repeat" description="WD" evidence="6">
    <location>
        <begin position="99"/>
        <end position="135"/>
    </location>
</feature>
<dbReference type="AlphaFoldDB" id="A0AAQ3RBN8"/>
<evidence type="ECO:0000256" key="5">
    <source>
        <dbReference type="ARBA" id="ARBA00038145"/>
    </source>
</evidence>
<dbReference type="InterPro" id="IPR001680">
    <property type="entry name" value="WD40_rpt"/>
</dbReference>
<sequence>MTTKGFPTTPIARLQGHSGPVHAVTFSAGSGQYVLTGCQDRRIRLFNPSTGRLIQTYAAHGYEILDLAVSADNARLASVGGDKTVFLWDVATAQTQRRFAGHVGRVNACAFGGEDDSVVVSGSFDGTVKVWDTKSRSDKPIMSFSEAKDSVSSVAVWGHEVLAASVDGRVRVYDLAMGRVQVDVLPASVTSVVSAVAGDCYLASTLDSTLRLMDRASGKCLQTFKDGDFKNETYRIRSTLAMADSVVVSGGEDGSIFVWDVLSGELLHRLWQKEGGGSQNSTTTKKDVVAAIAWNQLRKQLVTADGSGEVVVWGLEE</sequence>
<dbReference type="InterPro" id="IPR015943">
    <property type="entry name" value="WD40/YVTN_repeat-like_dom_sf"/>
</dbReference>
<dbReference type="PROSITE" id="PS00678">
    <property type="entry name" value="WD_REPEATS_1"/>
    <property type="match status" value="3"/>
</dbReference>
<comment type="similarity">
    <text evidence="5">Belongs to the WD repeat MORG1 family.</text>
</comment>
<comment type="subcellular location">
    <subcellularLocation>
        <location evidence="1">Cytoplasm</location>
    </subcellularLocation>
</comment>
<keyword evidence="3 6" id="KW-0853">WD repeat</keyword>
<feature type="repeat" description="WD" evidence="6">
    <location>
        <begin position="57"/>
        <end position="98"/>
    </location>
</feature>
<name>A0AAQ3RBN8_9PEZI</name>
<evidence type="ECO:0000256" key="1">
    <source>
        <dbReference type="ARBA" id="ARBA00004496"/>
    </source>
</evidence>
<dbReference type="CDD" id="cd00200">
    <property type="entry name" value="WD40"/>
    <property type="match status" value="1"/>
</dbReference>
<accession>A0AAQ3RBN8</accession>
<evidence type="ECO:0000256" key="6">
    <source>
        <dbReference type="PROSITE-ProRule" id="PRU00221"/>
    </source>
</evidence>
<dbReference type="Proteomes" id="UP001303373">
    <property type="component" value="Chromosome 11"/>
</dbReference>
<dbReference type="GO" id="GO:0000398">
    <property type="term" value="P:mRNA splicing, via spliceosome"/>
    <property type="evidence" value="ECO:0007669"/>
    <property type="project" value="TreeGrafter"/>
</dbReference>
<evidence type="ECO:0000256" key="4">
    <source>
        <dbReference type="ARBA" id="ARBA00022737"/>
    </source>
</evidence>
<keyword evidence="4" id="KW-0677">Repeat</keyword>
<dbReference type="InterPro" id="IPR036322">
    <property type="entry name" value="WD40_repeat_dom_sf"/>
</dbReference>
<evidence type="ECO:0000313" key="7">
    <source>
        <dbReference type="EMBL" id="WPH03736.1"/>
    </source>
</evidence>
<dbReference type="InterPro" id="IPR051980">
    <property type="entry name" value="WD_repeat_MORG1"/>
</dbReference>
<dbReference type="GO" id="GO:0071013">
    <property type="term" value="C:catalytic step 2 spliceosome"/>
    <property type="evidence" value="ECO:0007669"/>
    <property type="project" value="TreeGrafter"/>
</dbReference>
<dbReference type="Gene3D" id="2.130.10.10">
    <property type="entry name" value="YVTN repeat-like/Quinoprotein amine dehydrogenase"/>
    <property type="match status" value="1"/>
</dbReference>
<dbReference type="PRINTS" id="PR00320">
    <property type="entry name" value="GPROTEINBRPT"/>
</dbReference>
<keyword evidence="8" id="KW-1185">Reference proteome</keyword>
<feature type="repeat" description="WD" evidence="6">
    <location>
        <begin position="247"/>
        <end position="269"/>
    </location>
</feature>
<protein>
    <recommendedName>
        <fullName evidence="9">Mitogen-activated protein kinase organizer 1</fullName>
    </recommendedName>
</protein>
<dbReference type="InterPro" id="IPR019775">
    <property type="entry name" value="WD40_repeat_CS"/>
</dbReference>
<evidence type="ECO:0000313" key="8">
    <source>
        <dbReference type="Proteomes" id="UP001303373"/>
    </source>
</evidence>
<feature type="repeat" description="WD" evidence="6">
    <location>
        <begin position="14"/>
        <end position="56"/>
    </location>
</feature>
<keyword evidence="2" id="KW-0963">Cytoplasm</keyword>
<dbReference type="PANTHER" id="PTHR22842">
    <property type="entry name" value="WD40 REPEAT PROTEIN"/>
    <property type="match status" value="1"/>
</dbReference>
<dbReference type="SMART" id="SM00320">
    <property type="entry name" value="WD40"/>
    <property type="match status" value="6"/>
</dbReference>
<dbReference type="Pfam" id="PF00400">
    <property type="entry name" value="WD40"/>
    <property type="match status" value="4"/>
</dbReference>
<dbReference type="PANTHER" id="PTHR22842:SF3">
    <property type="entry name" value="WD REPEAT DOMAIN-CONTAINING PROTEIN 83"/>
    <property type="match status" value="1"/>
</dbReference>
<evidence type="ECO:0000256" key="3">
    <source>
        <dbReference type="ARBA" id="ARBA00022574"/>
    </source>
</evidence>
<dbReference type="SUPFAM" id="SSF50978">
    <property type="entry name" value="WD40 repeat-like"/>
    <property type="match status" value="1"/>
</dbReference>
<proteinExistence type="inferred from homology"/>
<dbReference type="PROSITE" id="PS50294">
    <property type="entry name" value="WD_REPEATS_REGION"/>
    <property type="match status" value="3"/>
</dbReference>
<dbReference type="EMBL" id="CP138590">
    <property type="protein sequence ID" value="WPH03736.1"/>
    <property type="molecule type" value="Genomic_DNA"/>
</dbReference>
<dbReference type="InterPro" id="IPR020472">
    <property type="entry name" value="WD40_PAC1"/>
</dbReference>
<organism evidence="7 8">
    <name type="scientific">Acrodontium crateriforme</name>
    <dbReference type="NCBI Taxonomy" id="150365"/>
    <lineage>
        <taxon>Eukaryota</taxon>
        <taxon>Fungi</taxon>
        <taxon>Dikarya</taxon>
        <taxon>Ascomycota</taxon>
        <taxon>Pezizomycotina</taxon>
        <taxon>Dothideomycetes</taxon>
        <taxon>Dothideomycetidae</taxon>
        <taxon>Mycosphaerellales</taxon>
        <taxon>Teratosphaeriaceae</taxon>
        <taxon>Acrodontium</taxon>
    </lineage>
</organism>
<dbReference type="PROSITE" id="PS50082">
    <property type="entry name" value="WD_REPEATS_2"/>
    <property type="match status" value="4"/>
</dbReference>
<reference evidence="7 8" key="1">
    <citation type="submission" date="2023-11" db="EMBL/GenBank/DDBJ databases">
        <title>An acidophilic fungus is an integral part of prey digestion in a carnivorous sundew plant.</title>
        <authorList>
            <person name="Tsai I.J."/>
        </authorList>
    </citation>
    <scope>NUCLEOTIDE SEQUENCE [LARGE SCALE GENOMIC DNA]</scope>
    <source>
        <strain evidence="7">169a</strain>
    </source>
</reference>
<evidence type="ECO:0000256" key="2">
    <source>
        <dbReference type="ARBA" id="ARBA00022490"/>
    </source>
</evidence>
<evidence type="ECO:0008006" key="9">
    <source>
        <dbReference type="Google" id="ProtNLM"/>
    </source>
</evidence>
<dbReference type="GO" id="GO:0005737">
    <property type="term" value="C:cytoplasm"/>
    <property type="evidence" value="ECO:0007669"/>
    <property type="project" value="UniProtKB-SubCell"/>
</dbReference>